<accession>A5K7N6</accession>
<dbReference type="FunFam" id="3.30.40.10:FF:000273">
    <property type="entry name" value="E3 ubiquitin-protein ligase RBX1"/>
    <property type="match status" value="1"/>
</dbReference>
<dbReference type="PhylomeDB" id="A5K7N6"/>
<dbReference type="STRING" id="126793.A5K7N6"/>
<keyword evidence="5" id="KW-0963">Cytoplasm</keyword>
<feature type="region of interest" description="Disordered" evidence="12">
    <location>
        <begin position="29"/>
        <end position="49"/>
    </location>
</feature>
<evidence type="ECO:0000256" key="5">
    <source>
        <dbReference type="ARBA" id="ARBA00022490"/>
    </source>
</evidence>
<keyword evidence="10" id="KW-0539">Nucleus</keyword>
<reference evidence="14 15" key="1">
    <citation type="journal article" date="2008" name="Nature">
        <title>Comparative genomics of the neglected human malaria parasite Plasmodium vivax.</title>
        <authorList>
            <person name="Carlton J.M."/>
            <person name="Adams J.H."/>
            <person name="Silva J.C."/>
            <person name="Bidwell S.L."/>
            <person name="Lorenzi H."/>
            <person name="Caler E."/>
            <person name="Crabtree J."/>
            <person name="Angiuoli S.V."/>
            <person name="Merino E.F."/>
            <person name="Amedeo P."/>
            <person name="Cheng Q."/>
            <person name="Coulson R.M."/>
            <person name="Crabb B.S."/>
            <person name="Del Portillo H.A."/>
            <person name="Essien K."/>
            <person name="Feldblyum T.V."/>
            <person name="Fernandez-Becerra C."/>
            <person name="Gilson P.R."/>
            <person name="Gueye A.H."/>
            <person name="Guo X."/>
            <person name="Kang'a S."/>
            <person name="Kooij T.W."/>
            <person name="Korsinczky M."/>
            <person name="Meyer E.V."/>
            <person name="Nene V."/>
            <person name="Paulsen I."/>
            <person name="White O."/>
            <person name="Ralph S.A."/>
            <person name="Ren Q."/>
            <person name="Sargeant T.J."/>
            <person name="Salzberg S.L."/>
            <person name="Stoeckert C.J."/>
            <person name="Sullivan S.A."/>
            <person name="Yamamoto M.M."/>
            <person name="Hoffman S.L."/>
            <person name="Wortman J.R."/>
            <person name="Gardner M.J."/>
            <person name="Galinski M.R."/>
            <person name="Barnwell J.W."/>
            <person name="Fraser-Liggett C.M."/>
        </authorList>
    </citation>
    <scope>NUCLEOTIDE SEQUENCE [LARGE SCALE GENOMIC DNA]</scope>
    <source>
        <strain evidence="14 15">Salvador I</strain>
    </source>
</reference>
<dbReference type="KEGG" id="pvx:PVX_095280"/>
<dbReference type="PANTHER" id="PTHR11210">
    <property type="entry name" value="RING BOX"/>
    <property type="match status" value="1"/>
</dbReference>
<evidence type="ECO:0000313" key="14">
    <source>
        <dbReference type="EMBL" id="EDL44795.1"/>
    </source>
</evidence>
<dbReference type="GeneID" id="5473811"/>
<dbReference type="GO" id="GO:0031463">
    <property type="term" value="C:Cul3-RING ubiquitin ligase complex"/>
    <property type="evidence" value="ECO:0007669"/>
    <property type="project" value="UniProtKB-ARBA"/>
</dbReference>
<sequence>MSGPNTLSTLHTVRTVRTLLTQFTQFKPFSTQPPPAEATPKPASMAKNEGTEDNDIFKIHKWSGVAAWSWDISVDNCAICRNHIMDLCIECQAKLNENDGNDKDKKMDKDSCTIAWGVCNHAFHLHCISRWIKARQVCPLDNTPWEFQKAAN</sequence>
<evidence type="ECO:0000256" key="3">
    <source>
        <dbReference type="ARBA" id="ARBA00004906"/>
    </source>
</evidence>
<feature type="domain" description="RING-type" evidence="13">
    <location>
        <begin position="88"/>
        <end position="142"/>
    </location>
</feature>
<dbReference type="InterPro" id="IPR024766">
    <property type="entry name" value="Znf_RING_H2"/>
</dbReference>
<keyword evidence="9" id="KW-0862">Zinc</keyword>
<comment type="caution">
    <text evidence="14">The sequence shown here is derived from an EMBL/GenBank/DDBJ whole genome shotgun (WGS) entry which is preliminary data.</text>
</comment>
<evidence type="ECO:0000256" key="1">
    <source>
        <dbReference type="ARBA" id="ARBA00004123"/>
    </source>
</evidence>
<dbReference type="GO" id="GO:0008270">
    <property type="term" value="F:zinc ion binding"/>
    <property type="evidence" value="ECO:0007669"/>
    <property type="project" value="UniProtKB-KW"/>
</dbReference>
<dbReference type="InterPro" id="IPR051031">
    <property type="entry name" value="RING-box_E3_Ubiquitin_Ligase"/>
</dbReference>
<name>A5K7N6_PLAVS</name>
<keyword evidence="15" id="KW-1185">Reference proteome</keyword>
<comment type="subcellular location">
    <subcellularLocation>
        <location evidence="2">Cytoplasm</location>
    </subcellularLocation>
    <subcellularLocation>
        <location evidence="1">Nucleus</location>
    </subcellularLocation>
</comment>
<dbReference type="Proteomes" id="UP000008333">
    <property type="component" value="Unassembled WGS sequence"/>
</dbReference>
<dbReference type="PROSITE" id="PS50089">
    <property type="entry name" value="ZF_RING_2"/>
    <property type="match status" value="1"/>
</dbReference>
<dbReference type="FunCoup" id="A5K7N6">
    <property type="interactions" value="516"/>
</dbReference>
<evidence type="ECO:0000256" key="8">
    <source>
        <dbReference type="ARBA" id="ARBA00022786"/>
    </source>
</evidence>
<evidence type="ECO:0000256" key="12">
    <source>
        <dbReference type="SAM" id="MobiDB-lite"/>
    </source>
</evidence>
<keyword evidence="8" id="KW-0833">Ubl conjugation pathway</keyword>
<dbReference type="GO" id="GO:0005634">
    <property type="term" value="C:nucleus"/>
    <property type="evidence" value="ECO:0007669"/>
    <property type="project" value="UniProtKB-SubCell"/>
</dbReference>
<dbReference type="RefSeq" id="XP_001614522.1">
    <property type="nucleotide sequence ID" value="XM_001614472.1"/>
</dbReference>
<evidence type="ECO:0000259" key="13">
    <source>
        <dbReference type="PROSITE" id="PS50089"/>
    </source>
</evidence>
<dbReference type="Gene3D" id="3.30.40.10">
    <property type="entry name" value="Zinc/RING finger domain, C3HC4 (zinc finger)"/>
    <property type="match status" value="1"/>
</dbReference>
<evidence type="ECO:0000256" key="9">
    <source>
        <dbReference type="ARBA" id="ARBA00022833"/>
    </source>
</evidence>
<dbReference type="CDD" id="cd16485">
    <property type="entry name" value="mRING-H2-C3H2C2D_RBX1"/>
    <property type="match status" value="1"/>
</dbReference>
<dbReference type="OMA" id="EVENCAI"/>
<evidence type="ECO:0000256" key="2">
    <source>
        <dbReference type="ARBA" id="ARBA00004496"/>
    </source>
</evidence>
<dbReference type="InterPro" id="IPR013083">
    <property type="entry name" value="Znf_RING/FYVE/PHD"/>
</dbReference>
<gene>
    <name evidence="14" type="ORF">PVX_095280</name>
</gene>
<keyword evidence="6" id="KW-0479">Metal-binding</keyword>
<keyword evidence="7 11" id="KW-0863">Zinc-finger</keyword>
<protein>
    <submittedName>
        <fullName evidence="14">RING-box protein HRT1, putative</fullName>
    </submittedName>
</protein>
<dbReference type="InterPro" id="IPR001841">
    <property type="entry name" value="Znf_RING"/>
</dbReference>
<evidence type="ECO:0000256" key="10">
    <source>
        <dbReference type="ARBA" id="ARBA00023242"/>
    </source>
</evidence>
<dbReference type="VEuPathDB" id="PlasmoDB:PVX_095280"/>
<proteinExistence type="inferred from homology"/>
<dbReference type="GO" id="GO:0005737">
    <property type="term" value="C:cytoplasm"/>
    <property type="evidence" value="ECO:0007669"/>
    <property type="project" value="UniProtKB-SubCell"/>
</dbReference>
<evidence type="ECO:0000256" key="11">
    <source>
        <dbReference type="PROSITE-ProRule" id="PRU00175"/>
    </source>
</evidence>
<evidence type="ECO:0000256" key="4">
    <source>
        <dbReference type="ARBA" id="ARBA00009273"/>
    </source>
</evidence>
<dbReference type="SUPFAM" id="SSF57850">
    <property type="entry name" value="RING/U-box"/>
    <property type="match status" value="1"/>
</dbReference>
<dbReference type="EMBL" id="AAKM01000008">
    <property type="protein sequence ID" value="EDL44795.1"/>
    <property type="molecule type" value="Genomic_DNA"/>
</dbReference>
<comment type="pathway">
    <text evidence="3">Protein modification; protein ubiquitination.</text>
</comment>
<organism evidence="14 15">
    <name type="scientific">Plasmodium vivax (strain Salvador I)</name>
    <dbReference type="NCBI Taxonomy" id="126793"/>
    <lineage>
        <taxon>Eukaryota</taxon>
        <taxon>Sar</taxon>
        <taxon>Alveolata</taxon>
        <taxon>Apicomplexa</taxon>
        <taxon>Aconoidasida</taxon>
        <taxon>Haemosporida</taxon>
        <taxon>Plasmodiidae</taxon>
        <taxon>Plasmodium</taxon>
        <taxon>Plasmodium (Plasmodium)</taxon>
    </lineage>
</organism>
<evidence type="ECO:0000256" key="6">
    <source>
        <dbReference type="ARBA" id="ARBA00022723"/>
    </source>
</evidence>
<dbReference type="InParanoid" id="A5K7N6"/>
<evidence type="ECO:0000256" key="7">
    <source>
        <dbReference type="ARBA" id="ARBA00022771"/>
    </source>
</evidence>
<comment type="similarity">
    <text evidence="4">Belongs to the RING-box family.</text>
</comment>
<dbReference type="AlphaFoldDB" id="A5K7N6"/>
<evidence type="ECO:0000313" key="15">
    <source>
        <dbReference type="Proteomes" id="UP000008333"/>
    </source>
</evidence>
<dbReference type="Pfam" id="PF12678">
    <property type="entry name" value="zf-rbx1"/>
    <property type="match status" value="1"/>
</dbReference>